<accession>A0A8A4XD87</accession>
<evidence type="ECO:0000256" key="1">
    <source>
        <dbReference type="SAM" id="MobiDB-lite"/>
    </source>
</evidence>
<dbReference type="EMBL" id="MW046363">
    <property type="protein sequence ID" value="QTE03728.1"/>
    <property type="molecule type" value="Genomic_DNA"/>
</dbReference>
<sequence length="178" mass="20240">MCIGRDTVSESINMPGNKKQWYAMRKRLQDEGKWTGSGPRAAPAHPVPALEEGEPPTKKPHVDESPEGAGASDPEEGTSKRAQGNFHYFNIPIDWVWRHSELQMDSACWYGWIPRHQCGKDWNKINALTRKRRCSRMPCVFWEPDGEWISPLMKIAGCCTHSVSAHVLLWGLRQLFGL</sequence>
<evidence type="ECO:0000313" key="2">
    <source>
        <dbReference type="EMBL" id="QTE03728.1"/>
    </source>
</evidence>
<feature type="region of interest" description="Disordered" evidence="1">
    <location>
        <begin position="21"/>
        <end position="79"/>
    </location>
</feature>
<proteinExistence type="predicted"/>
<protein>
    <submittedName>
        <fullName evidence="2">Uncharacterized protein</fullName>
    </submittedName>
</protein>
<reference evidence="2" key="1">
    <citation type="submission" date="2020-09" db="EMBL/GenBank/DDBJ databases">
        <title>Parvovirus dark matter in the feces of wild birds.</title>
        <authorList>
            <person name="Dai Z."/>
            <person name="Yang S."/>
            <person name="Zhang W."/>
        </authorList>
    </citation>
    <scope>NUCLEOTIDE SEQUENCE</scope>
    <source>
        <strain evidence="2">Bls219par031</strain>
    </source>
</reference>
<organism evidence="2">
    <name type="scientific">Aegithalos caudatus parvoviridae sp</name>
    <dbReference type="NCBI Taxonomy" id="2794464"/>
    <lineage>
        <taxon>Viruses</taxon>
        <taxon>Monodnaviria</taxon>
        <taxon>Shotokuvirae</taxon>
        <taxon>Cossaviricota</taxon>
        <taxon>Quintoviricetes</taxon>
        <taxon>Piccovirales</taxon>
        <taxon>Parvoviridae</taxon>
    </lineage>
</organism>
<name>A0A8A4XD87_9VIRU</name>
<feature type="compositionally biased region" description="Basic and acidic residues" evidence="1">
    <location>
        <begin position="55"/>
        <end position="64"/>
    </location>
</feature>